<evidence type="ECO:0000313" key="2">
    <source>
        <dbReference type="EMBL" id="KAK8837890.1"/>
    </source>
</evidence>
<evidence type="ECO:0000256" key="1">
    <source>
        <dbReference type="SAM" id="Phobius"/>
    </source>
</evidence>
<evidence type="ECO:0000313" key="3">
    <source>
        <dbReference type="Proteomes" id="UP001470230"/>
    </source>
</evidence>
<organism evidence="2 3">
    <name type="scientific">Tritrichomonas musculus</name>
    <dbReference type="NCBI Taxonomy" id="1915356"/>
    <lineage>
        <taxon>Eukaryota</taxon>
        <taxon>Metamonada</taxon>
        <taxon>Parabasalia</taxon>
        <taxon>Tritrichomonadida</taxon>
        <taxon>Tritrichomonadidae</taxon>
        <taxon>Tritrichomonas</taxon>
    </lineage>
</organism>
<comment type="caution">
    <text evidence="2">The sequence shown here is derived from an EMBL/GenBank/DDBJ whole genome shotgun (WGS) entry which is preliminary data.</text>
</comment>
<keyword evidence="1" id="KW-1133">Transmembrane helix</keyword>
<dbReference type="EMBL" id="JAPFFF010000057">
    <property type="protein sequence ID" value="KAK8837890.1"/>
    <property type="molecule type" value="Genomic_DNA"/>
</dbReference>
<proteinExistence type="predicted"/>
<protein>
    <recommendedName>
        <fullName evidence="4">DUF3447 domain-containing protein</fullName>
    </recommendedName>
</protein>
<gene>
    <name evidence="2" type="ORF">M9Y10_035831</name>
</gene>
<dbReference type="SUPFAM" id="SSF48403">
    <property type="entry name" value="Ankyrin repeat"/>
    <property type="match status" value="1"/>
</dbReference>
<name>A0ABR2GXA2_9EUKA</name>
<feature type="transmembrane region" description="Helical" evidence="1">
    <location>
        <begin position="105"/>
        <end position="125"/>
    </location>
</feature>
<dbReference type="PANTHER" id="PTHR24159">
    <property type="match status" value="1"/>
</dbReference>
<sequence>MTYVNYKEKLETVQNNILEFLDHDDNDEENLQNLNYFIEENKMNDSQDKIKTILYLLSNIVDHHHHHFPTFFDKVEMILLIFREKIIFYFTNSEIYNFFKNNKKILLFLILFNVITFDEFLYNLITKDKYKLYNFPKYFSPEIKHLISEFTEDITDTEEENNESEENEEYLNKIPNDFDENRQNGENENFLCELIREDRIDEFKAYVNDGNISLDSQIEPSLYECNLFLLQNQETTLIEYSAFFGSIQIFEYLYSKRVKLTPKIWIYAVHGDNLELILFLEQYQNDFEKVPFEECFKESIKCHHNSIAQHFRTNFMDQNEIDNKIKNDYKDNMYSYGFHFYNFSYLPRRLTNNKFIFYYACEFDYFYLVELLMNMKPMDLNFKII</sequence>
<dbReference type="InterPro" id="IPR036770">
    <property type="entry name" value="Ankyrin_rpt-contain_sf"/>
</dbReference>
<keyword evidence="1" id="KW-0472">Membrane</keyword>
<keyword evidence="3" id="KW-1185">Reference proteome</keyword>
<dbReference type="Proteomes" id="UP001470230">
    <property type="component" value="Unassembled WGS sequence"/>
</dbReference>
<dbReference type="PANTHER" id="PTHR24159:SF5">
    <property type="entry name" value="ANK_REP_REGION DOMAIN-CONTAINING PROTEIN"/>
    <property type="match status" value="1"/>
</dbReference>
<evidence type="ECO:0008006" key="4">
    <source>
        <dbReference type="Google" id="ProtNLM"/>
    </source>
</evidence>
<accession>A0ABR2GXA2</accession>
<keyword evidence="1" id="KW-0812">Transmembrane</keyword>
<reference evidence="2 3" key="1">
    <citation type="submission" date="2024-04" db="EMBL/GenBank/DDBJ databases">
        <title>Tritrichomonas musculus Genome.</title>
        <authorList>
            <person name="Alves-Ferreira E."/>
            <person name="Grigg M."/>
            <person name="Lorenzi H."/>
            <person name="Galac M."/>
        </authorList>
    </citation>
    <scope>NUCLEOTIDE SEQUENCE [LARGE SCALE GENOMIC DNA]</scope>
    <source>
        <strain evidence="2 3">EAF2021</strain>
    </source>
</reference>